<organism evidence="2">
    <name type="scientific">Alsobacter sp. KACC 23698</name>
    <dbReference type="NCBI Taxonomy" id="3149229"/>
    <lineage>
        <taxon>Bacteria</taxon>
        <taxon>Pseudomonadati</taxon>
        <taxon>Pseudomonadota</taxon>
        <taxon>Alphaproteobacteria</taxon>
        <taxon>Hyphomicrobiales</taxon>
        <taxon>Alsobacteraceae</taxon>
        <taxon>Alsobacter</taxon>
    </lineage>
</organism>
<protein>
    <submittedName>
        <fullName evidence="2">Uncharacterized protein</fullName>
    </submittedName>
</protein>
<name>A0AAU7JM53_9HYPH</name>
<sequence>MGEPVGAAKPEETASDPPARIDAAFRNGSLTAISVVLGFSLSFLNRWAALPGPWLGVDLAAVAAIAVGIVAQVIAVASLLSTRSLSLAYYHRAVVIFLVGLACVAIGVALAIAGDLVAGGQRVLG</sequence>
<gene>
    <name evidence="2" type="ORF">ABEG18_11395</name>
</gene>
<feature type="transmembrane region" description="Helical" evidence="1">
    <location>
        <begin position="60"/>
        <end position="81"/>
    </location>
</feature>
<feature type="transmembrane region" description="Helical" evidence="1">
    <location>
        <begin position="93"/>
        <end position="114"/>
    </location>
</feature>
<feature type="transmembrane region" description="Helical" evidence="1">
    <location>
        <begin position="30"/>
        <end position="48"/>
    </location>
</feature>
<proteinExistence type="predicted"/>
<keyword evidence="1" id="KW-1133">Transmembrane helix</keyword>
<reference evidence="2" key="1">
    <citation type="submission" date="2024-05" db="EMBL/GenBank/DDBJ databases">
        <authorList>
            <person name="Kim S."/>
            <person name="Heo J."/>
            <person name="Choi H."/>
            <person name="Choi Y."/>
            <person name="Kwon S.-W."/>
            <person name="Kim Y."/>
        </authorList>
    </citation>
    <scope>NUCLEOTIDE SEQUENCE</scope>
    <source>
        <strain evidence="2">KACC 23698</strain>
    </source>
</reference>
<evidence type="ECO:0000256" key="1">
    <source>
        <dbReference type="SAM" id="Phobius"/>
    </source>
</evidence>
<evidence type="ECO:0000313" key="2">
    <source>
        <dbReference type="EMBL" id="XBO41328.1"/>
    </source>
</evidence>
<dbReference type="RefSeq" id="WP_406858179.1">
    <property type="nucleotide sequence ID" value="NZ_CP157484.1"/>
</dbReference>
<dbReference type="AlphaFoldDB" id="A0AAU7JM53"/>
<keyword evidence="1" id="KW-0472">Membrane</keyword>
<dbReference type="EMBL" id="CP157484">
    <property type="protein sequence ID" value="XBO41328.1"/>
    <property type="molecule type" value="Genomic_DNA"/>
</dbReference>
<accession>A0AAU7JM53</accession>
<keyword evidence="1" id="KW-0812">Transmembrane</keyword>